<dbReference type="PANTHER" id="PTHR23133:SF2">
    <property type="entry name" value="IMIDAZOLEGLYCEROL-PHOSPHATE DEHYDRATASE"/>
    <property type="match status" value="1"/>
</dbReference>
<dbReference type="Proteomes" id="UP000001744">
    <property type="component" value="Unassembled WGS sequence"/>
</dbReference>
<dbReference type="GO" id="GO:0004424">
    <property type="term" value="F:imidazoleglycerol-phosphate dehydratase activity"/>
    <property type="evidence" value="ECO:0000318"/>
    <property type="project" value="GO_Central"/>
</dbReference>
<dbReference type="SUPFAM" id="SSF54211">
    <property type="entry name" value="Ribosomal protein S5 domain 2-like"/>
    <property type="match status" value="2"/>
</dbReference>
<dbReference type="JaponicusDB" id="SJAG_00592">
    <property type="gene designation" value="his5"/>
</dbReference>
<evidence type="ECO:0000256" key="8">
    <source>
        <dbReference type="ARBA" id="ARBA00023239"/>
    </source>
</evidence>
<name>B6JW23_SCHJY</name>
<dbReference type="EC" id="4.2.1.19" evidence="4 9"/>
<dbReference type="OrthoDB" id="447729at2759"/>
<dbReference type="InterPro" id="IPR020568">
    <property type="entry name" value="Ribosomal_Su5_D2-typ_SF"/>
</dbReference>
<evidence type="ECO:0000256" key="9">
    <source>
        <dbReference type="RuleBase" id="RU000598"/>
    </source>
</evidence>
<dbReference type="InterPro" id="IPR000807">
    <property type="entry name" value="ImidazoleglycerolP_deHydtase"/>
</dbReference>
<protein>
    <recommendedName>
        <fullName evidence="5 9">Imidazoleglycerol-phosphate dehydratase</fullName>
        <ecNumber evidence="4 9">4.2.1.19</ecNumber>
    </recommendedName>
</protein>
<evidence type="ECO:0000313" key="10">
    <source>
        <dbReference type="EMBL" id="EEB05574.1"/>
    </source>
</evidence>
<keyword evidence="12" id="KW-1185">Reference proteome</keyword>
<evidence type="ECO:0000256" key="2">
    <source>
        <dbReference type="ARBA" id="ARBA00005047"/>
    </source>
</evidence>
<dbReference type="EMBL" id="KE651166">
    <property type="protein sequence ID" value="EEB05574.1"/>
    <property type="molecule type" value="Genomic_DNA"/>
</dbReference>
<dbReference type="Gene3D" id="3.30.230.40">
    <property type="entry name" value="Imidazole glycerol phosphate dehydratase, domain 1"/>
    <property type="match status" value="2"/>
</dbReference>
<dbReference type="Pfam" id="PF00475">
    <property type="entry name" value="IGPD"/>
    <property type="match status" value="1"/>
</dbReference>
<dbReference type="InterPro" id="IPR020565">
    <property type="entry name" value="ImidazoleglycerP_deHydtase_CS"/>
</dbReference>
<comment type="similarity">
    <text evidence="3 9">Belongs to the imidazoleglycerol-phosphate dehydratase family.</text>
</comment>
<organism evidence="10 12">
    <name type="scientific">Schizosaccharomyces japonicus (strain yFS275 / FY16936)</name>
    <name type="common">Fission yeast</name>
    <dbReference type="NCBI Taxonomy" id="402676"/>
    <lineage>
        <taxon>Eukaryota</taxon>
        <taxon>Fungi</taxon>
        <taxon>Dikarya</taxon>
        <taxon>Ascomycota</taxon>
        <taxon>Taphrinomycotina</taxon>
        <taxon>Schizosaccharomycetes</taxon>
        <taxon>Schizosaccharomycetales</taxon>
        <taxon>Schizosaccharomycetaceae</taxon>
        <taxon>Schizosaccharomyces</taxon>
    </lineage>
</organism>
<accession>B6JW23</accession>
<keyword evidence="7 9" id="KW-0368">Histidine biosynthesis</keyword>
<evidence type="ECO:0000313" key="11">
    <source>
        <dbReference type="JaponicusDB" id="SJAG_00592"/>
    </source>
</evidence>
<reference evidence="10 12" key="1">
    <citation type="journal article" date="2011" name="Science">
        <title>Comparative functional genomics of the fission yeasts.</title>
        <authorList>
            <person name="Rhind N."/>
            <person name="Chen Z."/>
            <person name="Yassour M."/>
            <person name="Thompson D.A."/>
            <person name="Haas B.J."/>
            <person name="Habib N."/>
            <person name="Wapinski I."/>
            <person name="Roy S."/>
            <person name="Lin M.F."/>
            <person name="Heiman D.I."/>
            <person name="Young S.K."/>
            <person name="Furuya K."/>
            <person name="Guo Y."/>
            <person name="Pidoux A."/>
            <person name="Chen H.M."/>
            <person name="Robbertse B."/>
            <person name="Goldberg J.M."/>
            <person name="Aoki K."/>
            <person name="Bayne E.H."/>
            <person name="Berlin A.M."/>
            <person name="Desjardins C.A."/>
            <person name="Dobbs E."/>
            <person name="Dukaj L."/>
            <person name="Fan L."/>
            <person name="FitzGerald M.G."/>
            <person name="French C."/>
            <person name="Gujja S."/>
            <person name="Hansen K."/>
            <person name="Keifenheim D."/>
            <person name="Levin J.Z."/>
            <person name="Mosher R.A."/>
            <person name="Mueller C.A."/>
            <person name="Pfiffner J."/>
            <person name="Priest M."/>
            <person name="Russ C."/>
            <person name="Smialowska A."/>
            <person name="Swoboda P."/>
            <person name="Sykes S.M."/>
            <person name="Vaughn M."/>
            <person name="Vengrova S."/>
            <person name="Yoder R."/>
            <person name="Zeng Q."/>
            <person name="Allshire R."/>
            <person name="Baulcombe D."/>
            <person name="Birren B.W."/>
            <person name="Brown W."/>
            <person name="Ekwall K."/>
            <person name="Kellis M."/>
            <person name="Leatherwood J."/>
            <person name="Levin H."/>
            <person name="Margalit H."/>
            <person name="Martienssen R."/>
            <person name="Nieduszynski C.A."/>
            <person name="Spatafora J.W."/>
            <person name="Friedman N."/>
            <person name="Dalgaard J.Z."/>
            <person name="Baumann P."/>
            <person name="Niki H."/>
            <person name="Regev A."/>
            <person name="Nusbaum C."/>
        </authorList>
    </citation>
    <scope>NUCLEOTIDE SEQUENCE [LARGE SCALE GENOMIC DNA]</scope>
    <source>
        <strain evidence="12">yFS275 / FY16936</strain>
    </source>
</reference>
<dbReference type="GO" id="GO:0000105">
    <property type="term" value="P:L-histidine biosynthetic process"/>
    <property type="evidence" value="ECO:0000318"/>
    <property type="project" value="GO_Central"/>
</dbReference>
<evidence type="ECO:0000256" key="1">
    <source>
        <dbReference type="ARBA" id="ARBA00001723"/>
    </source>
</evidence>
<keyword evidence="6" id="KW-0028">Amino-acid biosynthesis</keyword>
<dbReference type="eggNOG" id="KOG3143">
    <property type="taxonomic scope" value="Eukaryota"/>
</dbReference>
<dbReference type="AlphaFoldDB" id="B6JW23"/>
<dbReference type="PROSITE" id="PS00954">
    <property type="entry name" value="IGP_DEHYDRATASE_1"/>
    <property type="match status" value="1"/>
</dbReference>
<dbReference type="OMA" id="GIPFFDH"/>
<dbReference type="STRING" id="402676.B6JW23"/>
<dbReference type="RefSeq" id="XP_002171867.1">
    <property type="nucleotide sequence ID" value="XM_002171831.1"/>
</dbReference>
<gene>
    <name evidence="11" type="primary">his5</name>
    <name evidence="10" type="ORF">SJAG_00592</name>
</gene>
<comment type="catalytic activity">
    <reaction evidence="1 9">
        <text>D-erythro-1-(imidazol-4-yl)glycerol 3-phosphate = 3-(imidazol-4-yl)-2-oxopropyl phosphate + H2O</text>
        <dbReference type="Rhea" id="RHEA:11040"/>
        <dbReference type="ChEBI" id="CHEBI:15377"/>
        <dbReference type="ChEBI" id="CHEBI:57766"/>
        <dbReference type="ChEBI" id="CHEBI:58278"/>
        <dbReference type="EC" id="4.2.1.19"/>
    </reaction>
</comment>
<keyword evidence="8 9" id="KW-0456">Lyase</keyword>
<dbReference type="PANTHER" id="PTHR23133">
    <property type="entry name" value="IMIDAZOLEGLYCEROL-PHOSPHATE DEHYDRATASE HIS7"/>
    <property type="match status" value="1"/>
</dbReference>
<evidence type="ECO:0000256" key="4">
    <source>
        <dbReference type="ARBA" id="ARBA00012075"/>
    </source>
</evidence>
<comment type="pathway">
    <text evidence="2 9">Amino-acid biosynthesis; L-histidine biosynthesis; L-histidine from 5-phospho-alpha-D-ribose 1-diphosphate: step 6/9.</text>
</comment>
<evidence type="ECO:0000256" key="5">
    <source>
        <dbReference type="ARBA" id="ARBA00016664"/>
    </source>
</evidence>
<proteinExistence type="inferred from homology"/>
<dbReference type="HOGENOM" id="CLU_044308_3_0_1"/>
<dbReference type="VEuPathDB" id="FungiDB:SJAG_00592"/>
<sequence length="216" mass="23473">MRRAFVSRETNETKIFVALSLDKAPLPPESDFIDGLITSTHANQKGEQTVQVDTGVGFLDHMYHALAKHSGWNLRLYSRGDLVIDDHHTAEDTAIALGMALKQALGKFVGVRRFGHAFCPLDEALSRSVVDLSGRPYAVIDLGLQREKVGDLSCEMIPHVLTSFAFAAGITLHVSCLYGSNDHHRSESAFKSLAVALRTATELTGSKEAPSTKGVL</sequence>
<evidence type="ECO:0000256" key="7">
    <source>
        <dbReference type="ARBA" id="ARBA00023102"/>
    </source>
</evidence>
<dbReference type="InterPro" id="IPR038494">
    <property type="entry name" value="IGPD_sf"/>
</dbReference>
<dbReference type="FunFam" id="3.30.230.40:FF:000001">
    <property type="entry name" value="Imidazoleglycerol-phosphate dehydratase HisB"/>
    <property type="match status" value="1"/>
</dbReference>
<evidence type="ECO:0000313" key="12">
    <source>
        <dbReference type="Proteomes" id="UP000001744"/>
    </source>
</evidence>
<evidence type="ECO:0000256" key="6">
    <source>
        <dbReference type="ARBA" id="ARBA00022605"/>
    </source>
</evidence>
<dbReference type="HAMAP" id="MF_00076">
    <property type="entry name" value="HisB"/>
    <property type="match status" value="1"/>
</dbReference>
<dbReference type="FunFam" id="3.30.230.40:FF:000004">
    <property type="entry name" value="Imidazoleglycerol-phosphate dehydratase"/>
    <property type="match status" value="1"/>
</dbReference>
<evidence type="ECO:0000256" key="3">
    <source>
        <dbReference type="ARBA" id="ARBA00007481"/>
    </source>
</evidence>
<dbReference type="CDD" id="cd07914">
    <property type="entry name" value="IGPD"/>
    <property type="match status" value="1"/>
</dbReference>
<dbReference type="PROSITE" id="PS00955">
    <property type="entry name" value="IGP_DEHYDRATASE_2"/>
    <property type="match status" value="1"/>
</dbReference>
<dbReference type="GeneID" id="7051286"/>
<dbReference type="UniPathway" id="UPA00031">
    <property type="reaction ID" value="UER00011"/>
</dbReference>